<dbReference type="Pfam" id="PF07715">
    <property type="entry name" value="Plug"/>
    <property type="match status" value="1"/>
</dbReference>
<dbReference type="InterPro" id="IPR008969">
    <property type="entry name" value="CarboxyPept-like_regulatory"/>
</dbReference>
<accession>A0A921SVI7</accession>
<dbReference type="SUPFAM" id="SSF56935">
    <property type="entry name" value="Porins"/>
    <property type="match status" value="1"/>
</dbReference>
<reference evidence="3" key="1">
    <citation type="journal article" date="2021" name="PeerJ">
        <title>Extensive microbial diversity within the chicken gut microbiome revealed by metagenomics and culture.</title>
        <authorList>
            <person name="Gilroy R."/>
            <person name="Ravi A."/>
            <person name="Getino M."/>
            <person name="Pursley I."/>
            <person name="Horton D.L."/>
            <person name="Alikhan N.F."/>
            <person name="Baker D."/>
            <person name="Gharbi K."/>
            <person name="Hall N."/>
            <person name="Watson M."/>
            <person name="Adriaenssens E.M."/>
            <person name="Foster-Nyarko E."/>
            <person name="Jarju S."/>
            <person name="Secka A."/>
            <person name="Antonio M."/>
            <person name="Oren A."/>
            <person name="Chaudhuri R.R."/>
            <person name="La Ragione R."/>
            <person name="Hildebrand F."/>
            <person name="Pallen M.J."/>
        </authorList>
    </citation>
    <scope>NUCLEOTIDE SEQUENCE</scope>
    <source>
        <strain evidence="3">CHK121-7720</strain>
    </source>
</reference>
<dbReference type="NCBIfam" id="TIGR04056">
    <property type="entry name" value="OMP_RagA_SusC"/>
    <property type="match status" value="1"/>
</dbReference>
<comment type="similarity">
    <text evidence="1">Belongs to the TonB-dependent receptor family.</text>
</comment>
<evidence type="ECO:0000256" key="1">
    <source>
        <dbReference type="PROSITE-ProRule" id="PRU01360"/>
    </source>
</evidence>
<keyword evidence="1" id="KW-0812">Transmembrane</keyword>
<evidence type="ECO:0000313" key="3">
    <source>
        <dbReference type="EMBL" id="HJG89723.1"/>
    </source>
</evidence>
<reference evidence="3" key="2">
    <citation type="submission" date="2021-09" db="EMBL/GenBank/DDBJ databases">
        <authorList>
            <person name="Gilroy R."/>
        </authorList>
    </citation>
    <scope>NUCLEOTIDE SEQUENCE</scope>
    <source>
        <strain evidence="3">CHK121-7720</strain>
    </source>
</reference>
<protein>
    <submittedName>
        <fullName evidence="3">TonB-dependent receptor</fullName>
    </submittedName>
</protein>
<dbReference type="SUPFAM" id="SSF49464">
    <property type="entry name" value="Carboxypeptidase regulatory domain-like"/>
    <property type="match status" value="1"/>
</dbReference>
<dbReference type="FunFam" id="2.170.130.10:FF:000003">
    <property type="entry name" value="SusC/RagA family TonB-linked outer membrane protein"/>
    <property type="match status" value="1"/>
</dbReference>
<name>A0A921SVI7_9BACT</name>
<gene>
    <name evidence="3" type="ORF">K8U91_09700</name>
</gene>
<dbReference type="Gene3D" id="2.170.130.10">
    <property type="entry name" value="TonB-dependent receptor, plug domain"/>
    <property type="match status" value="1"/>
</dbReference>
<keyword evidence="1" id="KW-0472">Membrane</keyword>
<organism evidence="3 4">
    <name type="scientific">Barnesiella viscericola</name>
    <dbReference type="NCBI Taxonomy" id="397865"/>
    <lineage>
        <taxon>Bacteria</taxon>
        <taxon>Pseudomonadati</taxon>
        <taxon>Bacteroidota</taxon>
        <taxon>Bacteroidia</taxon>
        <taxon>Bacteroidales</taxon>
        <taxon>Barnesiellaceae</taxon>
        <taxon>Barnesiella</taxon>
    </lineage>
</organism>
<dbReference type="Gene3D" id="2.60.40.1120">
    <property type="entry name" value="Carboxypeptidase-like, regulatory domain"/>
    <property type="match status" value="1"/>
</dbReference>
<dbReference type="InterPro" id="IPR039426">
    <property type="entry name" value="TonB-dep_rcpt-like"/>
</dbReference>
<dbReference type="RefSeq" id="WP_273306787.1">
    <property type="nucleotide sequence ID" value="NZ_DYUD01000025.1"/>
</dbReference>
<keyword evidence="1" id="KW-0998">Cell outer membrane</keyword>
<sequence length="1087" mass="122947">MFKQIEAKSHYIFFYYEDIVDPTLKVDVTVQNESVKDILDQALSSTTLTYTVVGRQITISEKKDNTPPLPQKSSTLLKGIVYDQNHDPLPGVNIRIKGESIGVISDIDGMYQIKSNAPDEVVIFSYIGYETLEIPAKNTKELAHVSLKEDMHSVEEVVVVGYSTRTREKLISSVSTIQTQDLVKSNVPNLENALSGRVSGVFSRQESGEPGADGANLQIRGFGNALVVVDGIPGRSYSELDPSEIESISVLKDASAAAVYGMQGANGVILVTTRRGNKNKKATLDVSTRFGIQMPHNYPEAASAATWQNLVNQYYANEKLISNPNAIISPEEMAVTPIKYDTNWYDEVIKNAPISQSNISISGGSDRVNYFVSGGYLYQDGIWATNSTSKNRINFRSNLDVDILDNLKMSVGVGAIINNINYSRTESETIAGSLKIAAPNFPIRWNEYPNYYAFGGEGTTNPMALADTDAAGYRHIRNKDFNIDFALEYKIPFIEGLSLKANIGYSVTDGWQKTWTKNIVYMGYRENSDEYYESVSGSNTNKASLLLYDGNIWSVVGQGFLNYINSFGKHNINSSLVFEINEAKNRWFQTSRNEFPSTVLDMLAGGLSGKMLDNSESLREYRSASLIGRFSYDYASRYFVDFNFRYDGAQYFARKWGFFPSVSIGWLLTNEQFMSSVKPVLNEFKVRASWGELGDLSSAKSYYDNNEMYYFQSGYKYPGSTMTFGDRTLYGLTETINANPNFTWATSSMINGGIDFKLWNGLLGGSADIFYRQRSGLPAQKANDNAGALATYYNLNEDNTRGFEISVNHSNRISDFSYYVDFNLSWSRTQYGHLEHGQYTSGYDEWKWNNEYQWNNIRWGLNQIGQYESFDEIANAPMHDNSNNNSVLLPGDLKYEDWNGDGYIDEYDKRPIGRTAYPELMYGFTLGATWKGFDFTMFWQGGGLANFQISPFDMAAFQEGKTFNNTWDYFKDSWHKADYTDPNSPWIHGHFPAIRDMFTTTINTQASTFWMWNGNYLRLKNIELGYTLPENICHKLRMKSLRVYVSAYNCLTFSAQKYFDPEQRESTYSFASYPQLMSINAGLNLKF</sequence>
<dbReference type="EMBL" id="DYUD01000025">
    <property type="protein sequence ID" value="HJG89723.1"/>
    <property type="molecule type" value="Genomic_DNA"/>
</dbReference>
<keyword evidence="1" id="KW-0813">Transport</keyword>
<dbReference type="AlphaFoldDB" id="A0A921SVI7"/>
<feature type="domain" description="TonB-dependent receptor plug" evidence="2">
    <location>
        <begin position="169"/>
        <end position="268"/>
    </location>
</feature>
<proteinExistence type="inferred from homology"/>
<comment type="caution">
    <text evidence="3">The sequence shown here is derived from an EMBL/GenBank/DDBJ whole genome shotgun (WGS) entry which is preliminary data.</text>
</comment>
<dbReference type="PROSITE" id="PS52016">
    <property type="entry name" value="TONB_DEPENDENT_REC_3"/>
    <property type="match status" value="1"/>
</dbReference>
<dbReference type="InterPro" id="IPR023996">
    <property type="entry name" value="TonB-dep_OMP_SusC/RagA"/>
</dbReference>
<evidence type="ECO:0000313" key="4">
    <source>
        <dbReference type="Proteomes" id="UP000757103"/>
    </source>
</evidence>
<dbReference type="InterPro" id="IPR037066">
    <property type="entry name" value="Plug_dom_sf"/>
</dbReference>
<dbReference type="Proteomes" id="UP000757103">
    <property type="component" value="Unassembled WGS sequence"/>
</dbReference>
<keyword evidence="3" id="KW-0675">Receptor</keyword>
<keyword evidence="1" id="KW-1134">Transmembrane beta strand</keyword>
<evidence type="ECO:0000259" key="2">
    <source>
        <dbReference type="Pfam" id="PF07715"/>
    </source>
</evidence>
<comment type="subcellular location">
    <subcellularLocation>
        <location evidence="1">Cell outer membrane</location>
        <topology evidence="1">Multi-pass membrane protein</topology>
    </subcellularLocation>
</comment>
<dbReference type="Pfam" id="PF13715">
    <property type="entry name" value="CarbopepD_reg_2"/>
    <property type="match status" value="1"/>
</dbReference>
<dbReference type="GO" id="GO:0009279">
    <property type="term" value="C:cell outer membrane"/>
    <property type="evidence" value="ECO:0007669"/>
    <property type="project" value="UniProtKB-SubCell"/>
</dbReference>
<dbReference type="InterPro" id="IPR012910">
    <property type="entry name" value="Plug_dom"/>
</dbReference>
<dbReference type="InterPro" id="IPR023997">
    <property type="entry name" value="TonB-dep_OMP_SusC/RagA_CS"/>
</dbReference>
<dbReference type="NCBIfam" id="TIGR04057">
    <property type="entry name" value="SusC_RagA_signa"/>
    <property type="match status" value="1"/>
</dbReference>